<dbReference type="GO" id="GO:0005768">
    <property type="term" value="C:endosome"/>
    <property type="evidence" value="ECO:0007669"/>
    <property type="project" value="TreeGrafter"/>
</dbReference>
<dbReference type="GO" id="GO:0003779">
    <property type="term" value="F:actin binding"/>
    <property type="evidence" value="ECO:0007669"/>
    <property type="project" value="TreeGrafter"/>
</dbReference>
<comment type="similarity">
    <text evidence="1 2">Belongs to the VPS16 family.</text>
</comment>
<organism evidence="5 6">
    <name type="scientific">Wallemia ichthyophaga</name>
    <dbReference type="NCBI Taxonomy" id="245174"/>
    <lineage>
        <taxon>Eukaryota</taxon>
        <taxon>Fungi</taxon>
        <taxon>Dikarya</taxon>
        <taxon>Basidiomycota</taxon>
        <taxon>Wallemiomycotina</taxon>
        <taxon>Wallemiomycetes</taxon>
        <taxon>Wallemiales</taxon>
        <taxon>Wallemiaceae</taxon>
        <taxon>Wallemia</taxon>
    </lineage>
</organism>
<accession>A0A4T0HJS4</accession>
<evidence type="ECO:0000256" key="1">
    <source>
        <dbReference type="ARBA" id="ARBA00009250"/>
    </source>
</evidence>
<dbReference type="InterPro" id="IPR006925">
    <property type="entry name" value="Vps16_C"/>
</dbReference>
<sequence>MSVEDVSEWEFIGNKYYARSAIYQYGWDLSTLKPYRLSGSPLSSALAIWRDTRNPVSYTHTRLPENSPSQPFLHIFSADAEHLATITSPSAPVSVGFSSADELVVVLGDLQYRVYNYSGKIPISTTHTIPLETPTTILDARIAGDSLVILTAELLFYHLHLGCLSRPTRVASMDLSDAPADWAVVSAAQSHTGLATVIAATDNVVHAADSLSCSTHPLNTPHTAITLSPNGRFIALLAPSLILSIMTSDLSRLLTRFDASSIDSYTPDQLVWCGSNAIGLVYNEPDPRLWLVGPGGEHVLYPYHDCSSLKALSTMSSLLVVSPENLQVVQKVPESVQMVFGETDAGALSAPPSRMLLHAHSLLENGSSRSDDVVRSIGQGLLEAIDGIIAAAGEVYVPSTQRSLLKAAQYGWQYLSDYNSDDFIKTASTLRVLNAYRSVGIPLSKAQFDSSDSSALIQLLLPRRRWGMAIDIARHLHSPPDAVLVHWANAKIHASDASVPDEELSLAIVDMILSVTKAFVGWSDVARVAHEVGRVSLATKMLDREPRASEVVPQLKRMKEDRLALLKAIESSDPDLIIDVLLHLRSRLTLGDFFKVLEDGGSIYQPAKALLVVYAKELDRDMLRDFYFQDDRRVESAKLDLAEAEQLDGDAKIGKVRSAMRFFSEEKKSAFESRACDEYQRLLHLTNGATSVNDAIRDLLGREDIKGAEKIKSTSLVVLLDEPTETRYNNRWWYLRMHCIVEKRNYTALEQLASGKKSPIGFEPFVKALKKAGNKKLAVEYIRKCEPKRQQELLNGM</sequence>
<feature type="domain" description="Vps16 C-terminal" evidence="3">
    <location>
        <begin position="522"/>
        <end position="791"/>
    </location>
</feature>
<comment type="caution">
    <text evidence="5">The sequence shown here is derived from an EMBL/GenBank/DDBJ whole genome shotgun (WGS) entry which is preliminary data.</text>
</comment>
<keyword evidence="2" id="KW-0813">Transport</keyword>
<dbReference type="InterPro" id="IPR006926">
    <property type="entry name" value="Vps16_N"/>
</dbReference>
<protein>
    <recommendedName>
        <fullName evidence="2">Probable vacuolar protein sorting-associated protein 16 homolog</fullName>
    </recommendedName>
</protein>
<evidence type="ECO:0000313" key="6">
    <source>
        <dbReference type="Proteomes" id="UP000306954"/>
    </source>
</evidence>
<comment type="function">
    <text evidence="2">Essential for vacuolar protein sorting. Required for vacuole biogenesis, stability and to maintain vacuole morphology.</text>
</comment>
<name>A0A4T0HJS4_WALIC</name>
<evidence type="ECO:0000256" key="2">
    <source>
        <dbReference type="PIRNR" id="PIRNR007949"/>
    </source>
</evidence>
<gene>
    <name evidence="5" type="ORF">E3P90_02011</name>
</gene>
<dbReference type="Proteomes" id="UP000306954">
    <property type="component" value="Unassembled WGS sequence"/>
</dbReference>
<dbReference type="InterPro" id="IPR016534">
    <property type="entry name" value="VPS16"/>
</dbReference>
<dbReference type="Pfam" id="PF04840">
    <property type="entry name" value="Vps16_C"/>
    <property type="match status" value="1"/>
</dbReference>
<dbReference type="AlphaFoldDB" id="A0A4T0HJS4"/>
<dbReference type="PIRSF" id="PIRSF007949">
    <property type="entry name" value="VPS16"/>
    <property type="match status" value="1"/>
</dbReference>
<dbReference type="EMBL" id="SPOF01000018">
    <property type="protein sequence ID" value="TIB12553.1"/>
    <property type="molecule type" value="Genomic_DNA"/>
</dbReference>
<dbReference type="GO" id="GO:0016197">
    <property type="term" value="P:endosomal transport"/>
    <property type="evidence" value="ECO:0007669"/>
    <property type="project" value="TreeGrafter"/>
</dbReference>
<proteinExistence type="inferred from homology"/>
<dbReference type="GO" id="GO:0042144">
    <property type="term" value="P:vacuole fusion, non-autophagic"/>
    <property type="evidence" value="ECO:0007669"/>
    <property type="project" value="TreeGrafter"/>
</dbReference>
<evidence type="ECO:0000313" key="5">
    <source>
        <dbReference type="EMBL" id="TIB12553.1"/>
    </source>
</evidence>
<dbReference type="Pfam" id="PF04841">
    <property type="entry name" value="Vps16_N"/>
    <property type="match status" value="1"/>
</dbReference>
<evidence type="ECO:0000259" key="3">
    <source>
        <dbReference type="Pfam" id="PF04840"/>
    </source>
</evidence>
<keyword evidence="2" id="KW-0653">Protein transport</keyword>
<feature type="domain" description="Vps16 N-terminal" evidence="4">
    <location>
        <begin position="7"/>
        <end position="424"/>
    </location>
</feature>
<dbReference type="GO" id="GO:0006886">
    <property type="term" value="P:intracellular protein transport"/>
    <property type="evidence" value="ECO:0007669"/>
    <property type="project" value="InterPro"/>
</dbReference>
<evidence type="ECO:0000259" key="4">
    <source>
        <dbReference type="Pfam" id="PF04841"/>
    </source>
</evidence>
<dbReference type="PANTHER" id="PTHR12811">
    <property type="entry name" value="VACUOLAR PROTEIN SORTING VPS16"/>
    <property type="match status" value="1"/>
</dbReference>
<reference evidence="5 6" key="1">
    <citation type="submission" date="2019-03" db="EMBL/GenBank/DDBJ databases">
        <title>Sequencing 23 genomes of Wallemia ichthyophaga.</title>
        <authorList>
            <person name="Gostincar C."/>
        </authorList>
    </citation>
    <scope>NUCLEOTIDE SEQUENCE [LARGE SCALE GENOMIC DNA]</scope>
    <source>
        <strain evidence="5 6">EXF-8621</strain>
    </source>
</reference>
<dbReference type="GO" id="GO:0030897">
    <property type="term" value="C:HOPS complex"/>
    <property type="evidence" value="ECO:0007669"/>
    <property type="project" value="TreeGrafter"/>
</dbReference>
<dbReference type="PANTHER" id="PTHR12811:SF0">
    <property type="entry name" value="VACUOLAR PROTEIN SORTING-ASSOCIATED PROTEIN 16 HOMOLOG"/>
    <property type="match status" value="1"/>
</dbReference>